<dbReference type="Gene3D" id="3.30.2350.10">
    <property type="entry name" value="Pseudouridine synthase"/>
    <property type="match status" value="1"/>
</dbReference>
<dbReference type="CDD" id="cd02573">
    <property type="entry name" value="PseudoU_synth_EcTruB"/>
    <property type="match status" value="1"/>
</dbReference>
<keyword evidence="3 5" id="KW-0819">tRNA processing</keyword>
<evidence type="ECO:0000313" key="8">
    <source>
        <dbReference type="EMBL" id="OAA82782.1"/>
    </source>
</evidence>
<dbReference type="InterPro" id="IPR014780">
    <property type="entry name" value="tRNA_psdUridine_synth_TruB"/>
</dbReference>
<dbReference type="PANTHER" id="PTHR13767">
    <property type="entry name" value="TRNA-PSEUDOURIDINE SYNTHASE"/>
    <property type="match status" value="1"/>
</dbReference>
<comment type="caution">
    <text evidence="8">The sequence shown here is derived from an EMBL/GenBank/DDBJ whole genome shotgun (WGS) entry which is preliminary data.</text>
</comment>
<dbReference type="Proteomes" id="UP000077407">
    <property type="component" value="Unassembled WGS sequence"/>
</dbReference>
<comment type="function">
    <text evidence="5">Responsible for synthesis of pseudouridine from uracil-55 in the psi GC loop of transfer RNAs.</text>
</comment>
<feature type="domain" description="tRNA pseudouridylate synthase B C-terminal" evidence="7">
    <location>
        <begin position="172"/>
        <end position="226"/>
    </location>
</feature>
<proteinExistence type="inferred from homology"/>
<evidence type="ECO:0000259" key="7">
    <source>
        <dbReference type="Pfam" id="PF16198"/>
    </source>
</evidence>
<dbReference type="PANTHER" id="PTHR13767:SF2">
    <property type="entry name" value="PSEUDOURIDYLATE SYNTHASE TRUB1"/>
    <property type="match status" value="1"/>
</dbReference>
<comment type="similarity">
    <text evidence="2 5">Belongs to the pseudouridine synthase TruB family. Type 1 subfamily.</text>
</comment>
<dbReference type="GO" id="GO:0003723">
    <property type="term" value="F:RNA binding"/>
    <property type="evidence" value="ECO:0007669"/>
    <property type="project" value="InterPro"/>
</dbReference>
<dbReference type="HAMAP" id="MF_01080">
    <property type="entry name" value="TruB_bact"/>
    <property type="match status" value="1"/>
</dbReference>
<sequence length="293" mass="33227">MIDGILNINKPVGMTSFDVVKKIRSISDNKKVGHTGTLDPIASGVLPICIGGATKFADYIMKSHKIYLAELKLGVNTDTYDREGTIVDTLEVKLDEKSVRDTILSFQGEMEQLPPMYSAIKINGKKLYDLARQGIEIERNKRKINIYSIEIINMELPYVVFQVKCSKGTYIRSLCHDIGEKLNCGGIMWNLKRMATGNFNISNSILLEDLQKDSISKYIIPVDKALEEYPMVIVEDRYLKHVLNGITIKDKEFLDKIQEGKIYRVYIHESKFIGIGSRGTFGFKMVKLFVRGN</sequence>
<gene>
    <name evidence="5 8" type="primary">truB</name>
    <name evidence="8" type="ORF">WY13_04130</name>
</gene>
<feature type="domain" description="Pseudouridine synthase II N-terminal" evidence="6">
    <location>
        <begin position="24"/>
        <end position="171"/>
    </location>
</feature>
<dbReference type="Pfam" id="PF01509">
    <property type="entry name" value="TruB_N"/>
    <property type="match status" value="1"/>
</dbReference>
<dbReference type="InterPro" id="IPR002501">
    <property type="entry name" value="PsdUridine_synth_N"/>
</dbReference>
<reference evidence="8 9" key="1">
    <citation type="journal article" date="2015" name="Biotechnol. Bioeng.">
        <title>Genome sequence and phenotypic characterization of Caulobacter segnis.</title>
        <authorList>
            <person name="Patel S."/>
            <person name="Fletcher B."/>
            <person name="Scott D.C."/>
            <person name="Ely B."/>
        </authorList>
    </citation>
    <scope>NUCLEOTIDE SEQUENCE [LARGE SCALE GENOMIC DNA]</scope>
    <source>
        <strain evidence="8 9">ERI-2</strain>
    </source>
</reference>
<dbReference type="EMBL" id="LITT01000065">
    <property type="protein sequence ID" value="OAA82782.1"/>
    <property type="molecule type" value="Genomic_DNA"/>
</dbReference>
<comment type="catalytic activity">
    <reaction evidence="1 5">
        <text>uridine(55) in tRNA = pseudouridine(55) in tRNA</text>
        <dbReference type="Rhea" id="RHEA:42532"/>
        <dbReference type="Rhea" id="RHEA-COMP:10101"/>
        <dbReference type="Rhea" id="RHEA-COMP:10102"/>
        <dbReference type="ChEBI" id="CHEBI:65314"/>
        <dbReference type="ChEBI" id="CHEBI:65315"/>
        <dbReference type="EC" id="5.4.99.25"/>
    </reaction>
</comment>
<dbReference type="NCBIfam" id="TIGR00431">
    <property type="entry name" value="TruB"/>
    <property type="match status" value="1"/>
</dbReference>
<evidence type="ECO:0000259" key="6">
    <source>
        <dbReference type="Pfam" id="PF01509"/>
    </source>
</evidence>
<dbReference type="GO" id="GO:0031119">
    <property type="term" value="P:tRNA pseudouridine synthesis"/>
    <property type="evidence" value="ECO:0007669"/>
    <property type="project" value="UniProtKB-UniRule"/>
</dbReference>
<evidence type="ECO:0000256" key="2">
    <source>
        <dbReference type="ARBA" id="ARBA00005642"/>
    </source>
</evidence>
<dbReference type="GO" id="GO:1990481">
    <property type="term" value="P:mRNA pseudouridine synthesis"/>
    <property type="evidence" value="ECO:0007669"/>
    <property type="project" value="TreeGrafter"/>
</dbReference>
<dbReference type="SUPFAM" id="SSF55120">
    <property type="entry name" value="Pseudouridine synthase"/>
    <property type="match status" value="1"/>
</dbReference>
<dbReference type="Pfam" id="PF16198">
    <property type="entry name" value="TruB_C_2"/>
    <property type="match status" value="1"/>
</dbReference>
<dbReference type="GO" id="GO:0160148">
    <property type="term" value="F:tRNA pseudouridine(55) synthase activity"/>
    <property type="evidence" value="ECO:0007669"/>
    <property type="project" value="UniProtKB-EC"/>
</dbReference>
<dbReference type="InterPro" id="IPR032819">
    <property type="entry name" value="TruB_C"/>
</dbReference>
<evidence type="ECO:0000256" key="1">
    <source>
        <dbReference type="ARBA" id="ARBA00000385"/>
    </source>
</evidence>
<evidence type="ECO:0000256" key="3">
    <source>
        <dbReference type="ARBA" id="ARBA00022694"/>
    </source>
</evidence>
<feature type="active site" description="Nucleophile" evidence="5">
    <location>
        <position position="39"/>
    </location>
</feature>
<dbReference type="OrthoDB" id="9802309at2"/>
<evidence type="ECO:0000313" key="9">
    <source>
        <dbReference type="Proteomes" id="UP000077407"/>
    </source>
</evidence>
<dbReference type="AlphaFoldDB" id="A0A162KI45"/>
<dbReference type="InterPro" id="IPR020103">
    <property type="entry name" value="PsdUridine_synth_cat_dom_sf"/>
</dbReference>
<dbReference type="EC" id="5.4.99.25" evidence="5"/>
<accession>A0A162KI45</accession>
<keyword evidence="4 5" id="KW-0413">Isomerase</keyword>
<evidence type="ECO:0000256" key="4">
    <source>
        <dbReference type="ARBA" id="ARBA00023235"/>
    </source>
</evidence>
<organism evidence="8 9">
    <name type="scientific">Clostridium ljungdahlii</name>
    <dbReference type="NCBI Taxonomy" id="1538"/>
    <lineage>
        <taxon>Bacteria</taxon>
        <taxon>Bacillati</taxon>
        <taxon>Bacillota</taxon>
        <taxon>Clostridia</taxon>
        <taxon>Eubacteriales</taxon>
        <taxon>Clostridiaceae</taxon>
        <taxon>Clostridium</taxon>
    </lineage>
</organism>
<evidence type="ECO:0000256" key="5">
    <source>
        <dbReference type="HAMAP-Rule" id="MF_01080"/>
    </source>
</evidence>
<name>A0A162KI45_9CLOT</name>
<protein>
    <recommendedName>
        <fullName evidence="5">tRNA pseudouridine synthase B</fullName>
        <ecNumber evidence="5">5.4.99.25</ecNumber>
    </recommendedName>
    <alternativeName>
        <fullName evidence="5">tRNA pseudouridine(55) synthase</fullName>
        <shortName evidence="5">Psi55 synthase</shortName>
    </alternativeName>
    <alternativeName>
        <fullName evidence="5">tRNA pseudouridylate synthase</fullName>
    </alternativeName>
    <alternativeName>
        <fullName evidence="5">tRNA-uridine isomerase</fullName>
    </alternativeName>
</protein>
<dbReference type="PATRIC" id="fig|1538.10.peg.4209"/>
<dbReference type="FunFam" id="3.30.2350.10:FF:000011">
    <property type="entry name" value="tRNA pseudouridine synthase B"/>
    <property type="match status" value="1"/>
</dbReference>